<dbReference type="EMBL" id="KI397507">
    <property type="protein sequence ID" value="ERM94789.1"/>
    <property type="molecule type" value="Genomic_DNA"/>
</dbReference>
<comment type="similarity">
    <text evidence="1">Belongs to the plant acyltransferase family.</text>
</comment>
<keyword evidence="4" id="KW-1185">Reference proteome</keyword>
<keyword evidence="2" id="KW-0808">Transferase</keyword>
<dbReference type="InterPro" id="IPR023213">
    <property type="entry name" value="CAT-like_dom_sf"/>
</dbReference>
<dbReference type="GO" id="GO:0016740">
    <property type="term" value="F:transferase activity"/>
    <property type="evidence" value="ECO:0007669"/>
    <property type="project" value="UniProtKB-KW"/>
</dbReference>
<dbReference type="PANTHER" id="PTHR31147">
    <property type="entry name" value="ACYL TRANSFERASE 4"/>
    <property type="match status" value="1"/>
</dbReference>
<evidence type="ECO:0000256" key="1">
    <source>
        <dbReference type="ARBA" id="ARBA00009861"/>
    </source>
</evidence>
<sequence length="117" mass="12769">MCNVSGIIQFMSTIGELARGLPHPSITPVWQRHLLNAGNPAPPASPTPTMSMIKSQTCPSMLWSIAPSSLDPLRLLPSDPESPHHLPKSSSFELLAACLWKCRTMSLTLDDCDMRDS</sequence>
<name>W1NHW4_AMBTC</name>
<gene>
    <name evidence="3" type="ORF">AMTR_s00011p00264690</name>
</gene>
<dbReference type="Proteomes" id="UP000017836">
    <property type="component" value="Unassembled WGS sequence"/>
</dbReference>
<dbReference type="Gramene" id="ERM94789">
    <property type="protein sequence ID" value="ERM94789"/>
    <property type="gene ID" value="AMTR_s00011p00264690"/>
</dbReference>
<dbReference type="Gene3D" id="3.30.559.10">
    <property type="entry name" value="Chloramphenicol acetyltransferase-like domain"/>
    <property type="match status" value="1"/>
</dbReference>
<proteinExistence type="inferred from homology"/>
<reference evidence="4" key="1">
    <citation type="journal article" date="2013" name="Science">
        <title>The Amborella genome and the evolution of flowering plants.</title>
        <authorList>
            <consortium name="Amborella Genome Project"/>
        </authorList>
    </citation>
    <scope>NUCLEOTIDE SEQUENCE [LARGE SCALE GENOMIC DNA]</scope>
</reference>
<accession>W1NHW4</accession>
<dbReference type="InterPro" id="IPR050898">
    <property type="entry name" value="Plant_acyltransferase"/>
</dbReference>
<organism evidence="3 4">
    <name type="scientific">Amborella trichopoda</name>
    <dbReference type="NCBI Taxonomy" id="13333"/>
    <lineage>
        <taxon>Eukaryota</taxon>
        <taxon>Viridiplantae</taxon>
        <taxon>Streptophyta</taxon>
        <taxon>Embryophyta</taxon>
        <taxon>Tracheophyta</taxon>
        <taxon>Spermatophyta</taxon>
        <taxon>Magnoliopsida</taxon>
        <taxon>Amborellales</taxon>
        <taxon>Amborellaceae</taxon>
        <taxon>Amborella</taxon>
    </lineage>
</organism>
<evidence type="ECO:0000256" key="2">
    <source>
        <dbReference type="ARBA" id="ARBA00022679"/>
    </source>
</evidence>
<dbReference type="AlphaFoldDB" id="W1NHW4"/>
<evidence type="ECO:0000313" key="3">
    <source>
        <dbReference type="EMBL" id="ERM94789.1"/>
    </source>
</evidence>
<dbReference type="PANTHER" id="PTHR31147:SF66">
    <property type="entry name" value="OS05G0315700 PROTEIN"/>
    <property type="match status" value="1"/>
</dbReference>
<protein>
    <submittedName>
        <fullName evidence="3">Uncharacterized protein</fullName>
    </submittedName>
</protein>
<dbReference type="Pfam" id="PF02458">
    <property type="entry name" value="Transferase"/>
    <property type="match status" value="1"/>
</dbReference>
<evidence type="ECO:0000313" key="4">
    <source>
        <dbReference type="Proteomes" id="UP000017836"/>
    </source>
</evidence>
<dbReference type="HOGENOM" id="CLU_2088070_0_0_1"/>